<dbReference type="InterPro" id="IPR003661">
    <property type="entry name" value="HisK_dim/P_dom"/>
</dbReference>
<dbReference type="PROSITE" id="PS50113">
    <property type="entry name" value="PAC"/>
    <property type="match status" value="1"/>
</dbReference>
<dbReference type="RefSeq" id="WP_233815334.1">
    <property type="nucleotide sequence ID" value="NZ_FUYA01000007.1"/>
</dbReference>
<dbReference type="Gene3D" id="3.40.50.2300">
    <property type="match status" value="2"/>
</dbReference>
<dbReference type="Pfam" id="PF13426">
    <property type="entry name" value="PAS_9"/>
    <property type="match status" value="1"/>
</dbReference>
<proteinExistence type="predicted"/>
<dbReference type="PANTHER" id="PTHR43065:SF42">
    <property type="entry name" value="TWO-COMPONENT SENSOR PPRA"/>
    <property type="match status" value="1"/>
</dbReference>
<keyword evidence="5" id="KW-0472">Membrane</keyword>
<evidence type="ECO:0000256" key="1">
    <source>
        <dbReference type="ARBA" id="ARBA00000085"/>
    </source>
</evidence>
<dbReference type="PROSITE" id="PS50112">
    <property type="entry name" value="PAS"/>
    <property type="match status" value="1"/>
</dbReference>
<dbReference type="GO" id="GO:0000155">
    <property type="term" value="F:phosphorelay sensor kinase activity"/>
    <property type="evidence" value="ECO:0007669"/>
    <property type="project" value="InterPro"/>
</dbReference>
<keyword evidence="3" id="KW-0597">Phosphoprotein</keyword>
<dbReference type="InterPro" id="IPR035965">
    <property type="entry name" value="PAS-like_dom_sf"/>
</dbReference>
<dbReference type="InterPro" id="IPR004358">
    <property type="entry name" value="Sig_transdc_His_kin-like_C"/>
</dbReference>
<protein>
    <recommendedName>
        <fullName evidence="2">histidine kinase</fullName>
        <ecNumber evidence="2">2.7.13.3</ecNumber>
    </recommendedName>
</protein>
<dbReference type="Gene3D" id="3.30.565.10">
    <property type="entry name" value="Histidine kinase-like ATPase, C-terminal domain"/>
    <property type="match status" value="1"/>
</dbReference>
<evidence type="ECO:0000313" key="10">
    <source>
        <dbReference type="EMBL" id="SKA76624.1"/>
    </source>
</evidence>
<dbReference type="CDD" id="cd00130">
    <property type="entry name" value="PAS"/>
    <property type="match status" value="1"/>
</dbReference>
<evidence type="ECO:0000256" key="4">
    <source>
        <dbReference type="SAM" id="MobiDB-lite"/>
    </source>
</evidence>
<dbReference type="EC" id="2.7.13.3" evidence="2"/>
<dbReference type="SUPFAM" id="SSF55874">
    <property type="entry name" value="ATPase domain of HSP90 chaperone/DNA topoisomerase II/histidine kinase"/>
    <property type="match status" value="1"/>
</dbReference>
<evidence type="ECO:0000259" key="9">
    <source>
        <dbReference type="PROSITE" id="PS50113"/>
    </source>
</evidence>
<feature type="region of interest" description="Disordered" evidence="4">
    <location>
        <begin position="757"/>
        <end position="793"/>
    </location>
</feature>
<dbReference type="Gene3D" id="3.30.450.20">
    <property type="entry name" value="PAS domain"/>
    <property type="match status" value="1"/>
</dbReference>
<dbReference type="Pfam" id="PF02518">
    <property type="entry name" value="HATPase_c"/>
    <property type="match status" value="1"/>
</dbReference>
<dbReference type="EMBL" id="FUYA01000007">
    <property type="protein sequence ID" value="SKA76624.1"/>
    <property type="molecule type" value="Genomic_DNA"/>
</dbReference>
<dbReference type="SUPFAM" id="SSF47384">
    <property type="entry name" value="Homodimeric domain of signal transducing histidine kinase"/>
    <property type="match status" value="1"/>
</dbReference>
<evidence type="ECO:0000256" key="3">
    <source>
        <dbReference type="ARBA" id="ARBA00022553"/>
    </source>
</evidence>
<comment type="catalytic activity">
    <reaction evidence="1">
        <text>ATP + protein L-histidine = ADP + protein N-phospho-L-histidine.</text>
        <dbReference type="EC" id="2.7.13.3"/>
    </reaction>
</comment>
<keyword evidence="5" id="KW-0812">Transmembrane</keyword>
<feature type="domain" description="PAS" evidence="8">
    <location>
        <begin position="395"/>
        <end position="433"/>
    </location>
</feature>
<dbReference type="SUPFAM" id="SSF55785">
    <property type="entry name" value="PYP-like sensor domain (PAS domain)"/>
    <property type="match status" value="1"/>
</dbReference>
<dbReference type="SMART" id="SM00091">
    <property type="entry name" value="PAS"/>
    <property type="match status" value="1"/>
</dbReference>
<dbReference type="InterPro" id="IPR000700">
    <property type="entry name" value="PAS-assoc_C"/>
</dbReference>
<feature type="transmembrane region" description="Helical" evidence="5">
    <location>
        <begin position="360"/>
        <end position="383"/>
    </location>
</feature>
<evidence type="ECO:0000256" key="6">
    <source>
        <dbReference type="SAM" id="SignalP"/>
    </source>
</evidence>
<dbReference type="CDD" id="cd00082">
    <property type="entry name" value="HisKA"/>
    <property type="match status" value="1"/>
</dbReference>
<feature type="chain" id="PRO_5012707537" description="histidine kinase" evidence="6">
    <location>
        <begin position="40"/>
        <end position="793"/>
    </location>
</feature>
<name>A0A1T4WH14_9BACT</name>
<dbReference type="InterPro" id="IPR007487">
    <property type="entry name" value="ABC_transpt-TYRBP-like"/>
</dbReference>
<reference evidence="10 11" key="1">
    <citation type="submission" date="2017-02" db="EMBL/GenBank/DDBJ databases">
        <authorList>
            <person name="Peterson S.W."/>
        </authorList>
    </citation>
    <scope>NUCLEOTIDE SEQUENCE [LARGE SCALE GENOMIC DNA]</scope>
    <source>
        <strain evidence="10 11">DSM 18034</strain>
    </source>
</reference>
<dbReference type="PRINTS" id="PR00344">
    <property type="entry name" value="BCTRLSENSOR"/>
</dbReference>
<feature type="domain" description="Histidine kinase" evidence="7">
    <location>
        <begin position="533"/>
        <end position="775"/>
    </location>
</feature>
<dbReference type="SMART" id="SM00387">
    <property type="entry name" value="HATPase_c"/>
    <property type="match status" value="1"/>
</dbReference>
<keyword evidence="11" id="KW-1185">Reference proteome</keyword>
<dbReference type="InterPro" id="IPR036890">
    <property type="entry name" value="HATPase_C_sf"/>
</dbReference>
<evidence type="ECO:0000313" key="11">
    <source>
        <dbReference type="Proteomes" id="UP000189733"/>
    </source>
</evidence>
<dbReference type="STRING" id="1121442.SAMN02745702_02275"/>
<sequence length="793" mass="88269">MTQKSFPNRTLARRFCWQIVCCILFFIFAMCLLSPQAHARQQKSPAKILVINSYHRGYDWSDKIMHGIEKTMQRATPSPQLYFEYLDTKRTPPEKAFRITERHLKDKYTRTKFSLIIATDHNAFHFALRERKKFFLNIPIVFCGIDAELAAKYEKDPLITGVVEERDPEGTISLALHLYPEMKRLVAISDTTTTGQNLLASVRTTMKEKHPDLAYKEFVGFTAAQLKRRLAALSEGSVLLFVSGFLDSEGQAHSLQETFQLITSSTTLPVFTLVGTYLGYGALGGELLSPELQGEHAAHKALQILSGISPNDLAIDMTSPVEIVLDWNAMERFGIAQQDAPEGSIIKNSPESFYERYKSIIWTTLAIGIGQLIIIIALLFTTIKRRIAEKLLRDSEKKFRRIYENMREGYFQAEMDGTLAVANDALLRMTGYTSPSEVVGKLVQDVFYTDVNVRHAILRQVMETGEMIGQEIPLKKKDGTVFVADCSIHLIYDDNGNAIATEGLIRDISLRRMADELLIESEKMSSLSQLASGMSHALNNPLGAILQSTQNIQRRLSPELPSNEPVAHKCGTSIENIHNYAKERDILHMLNGIFLSGQHANSVVAQLSSFSRHSKGGRSRYDIHEILADSLTLSKHDYSLHRDFDFKKINIVTHYDNSIPSVSCIAPEIRQVFLKLLIHSAQSMYATQGAGTPTISITSFRSSPTSIGVSIADNGPGMTKETLSELFAPKAGGRANSLGLAVAKYIIEDHHKGTLDVQSERGEGATYTVTLPITEEESPDAQDDAASSDTPAE</sequence>
<dbReference type="InterPro" id="IPR036097">
    <property type="entry name" value="HisK_dim/P_sf"/>
</dbReference>
<dbReference type="AlphaFoldDB" id="A0A1T4WH14"/>
<feature type="domain" description="PAC" evidence="9">
    <location>
        <begin position="468"/>
        <end position="520"/>
    </location>
</feature>
<dbReference type="Proteomes" id="UP000189733">
    <property type="component" value="Unassembled WGS sequence"/>
</dbReference>
<dbReference type="InterPro" id="IPR000014">
    <property type="entry name" value="PAS"/>
</dbReference>
<feature type="compositionally biased region" description="Acidic residues" evidence="4">
    <location>
        <begin position="774"/>
        <end position="783"/>
    </location>
</feature>
<dbReference type="NCBIfam" id="TIGR00229">
    <property type="entry name" value="sensory_box"/>
    <property type="match status" value="1"/>
</dbReference>
<keyword evidence="5" id="KW-1133">Transmembrane helix</keyword>
<dbReference type="InterPro" id="IPR005467">
    <property type="entry name" value="His_kinase_dom"/>
</dbReference>
<feature type="compositionally biased region" description="Low complexity" evidence="4">
    <location>
        <begin position="784"/>
        <end position="793"/>
    </location>
</feature>
<feature type="signal peptide" evidence="6">
    <location>
        <begin position="1"/>
        <end position="39"/>
    </location>
</feature>
<dbReference type="InterPro" id="IPR003594">
    <property type="entry name" value="HATPase_dom"/>
</dbReference>
<gene>
    <name evidence="10" type="ORF">SAMN02745702_02275</name>
</gene>
<dbReference type="PROSITE" id="PS50109">
    <property type="entry name" value="HIS_KIN"/>
    <property type="match status" value="1"/>
</dbReference>
<organism evidence="10 11">
    <name type="scientific">Desulfobaculum bizertense DSM 18034</name>
    <dbReference type="NCBI Taxonomy" id="1121442"/>
    <lineage>
        <taxon>Bacteria</taxon>
        <taxon>Pseudomonadati</taxon>
        <taxon>Thermodesulfobacteriota</taxon>
        <taxon>Desulfovibrionia</taxon>
        <taxon>Desulfovibrionales</taxon>
        <taxon>Desulfovibrionaceae</taxon>
        <taxon>Desulfobaculum</taxon>
    </lineage>
</organism>
<evidence type="ECO:0000259" key="8">
    <source>
        <dbReference type="PROSITE" id="PS50112"/>
    </source>
</evidence>
<dbReference type="Gene3D" id="1.10.287.130">
    <property type="match status" value="1"/>
</dbReference>
<evidence type="ECO:0000259" key="7">
    <source>
        <dbReference type="PROSITE" id="PS50109"/>
    </source>
</evidence>
<dbReference type="Pfam" id="PF04392">
    <property type="entry name" value="ABC_sub_bind"/>
    <property type="match status" value="1"/>
</dbReference>
<keyword evidence="6" id="KW-0732">Signal</keyword>
<dbReference type="PANTHER" id="PTHR43065">
    <property type="entry name" value="SENSOR HISTIDINE KINASE"/>
    <property type="match status" value="1"/>
</dbReference>
<accession>A0A1T4WH14</accession>
<evidence type="ECO:0000256" key="5">
    <source>
        <dbReference type="SAM" id="Phobius"/>
    </source>
</evidence>
<evidence type="ECO:0000256" key="2">
    <source>
        <dbReference type="ARBA" id="ARBA00012438"/>
    </source>
</evidence>